<evidence type="ECO:0000313" key="2">
    <source>
        <dbReference type="EMBL" id="GBM35653.1"/>
    </source>
</evidence>
<dbReference type="EMBL" id="BGPR01094677">
    <property type="protein sequence ID" value="GBM35660.1"/>
    <property type="molecule type" value="Genomic_DNA"/>
</dbReference>
<accession>A0A4Y2F2M2</accession>
<gene>
    <name evidence="4" type="ORF">AVEN_131912_1</name>
    <name evidence="1" type="ORF">AVEN_271610_1</name>
    <name evidence="2" type="ORF">AVEN_72099_1</name>
    <name evidence="3" type="ORF">AVEN_88305_1</name>
</gene>
<keyword evidence="5" id="KW-1185">Reference proteome</keyword>
<evidence type="ECO:0000313" key="4">
    <source>
        <dbReference type="EMBL" id="GBM35667.1"/>
    </source>
</evidence>
<dbReference type="EMBL" id="BGPR01094675">
    <property type="protein sequence ID" value="GBM35653.1"/>
    <property type="molecule type" value="Genomic_DNA"/>
</dbReference>
<proteinExistence type="predicted"/>
<dbReference type="AlphaFoldDB" id="A0A4Y2F2M2"/>
<dbReference type="EMBL" id="BGPR01094672">
    <property type="protein sequence ID" value="GBM35641.1"/>
    <property type="molecule type" value="Genomic_DNA"/>
</dbReference>
<comment type="caution">
    <text evidence="2">The sequence shown here is derived from an EMBL/GenBank/DDBJ whole genome shotgun (WGS) entry which is preliminary data.</text>
</comment>
<evidence type="ECO:0000313" key="5">
    <source>
        <dbReference type="Proteomes" id="UP000499080"/>
    </source>
</evidence>
<organism evidence="2 5">
    <name type="scientific">Araneus ventricosus</name>
    <name type="common">Orbweaver spider</name>
    <name type="synonym">Epeira ventricosa</name>
    <dbReference type="NCBI Taxonomy" id="182803"/>
    <lineage>
        <taxon>Eukaryota</taxon>
        <taxon>Metazoa</taxon>
        <taxon>Ecdysozoa</taxon>
        <taxon>Arthropoda</taxon>
        <taxon>Chelicerata</taxon>
        <taxon>Arachnida</taxon>
        <taxon>Araneae</taxon>
        <taxon>Araneomorphae</taxon>
        <taxon>Entelegynae</taxon>
        <taxon>Araneoidea</taxon>
        <taxon>Araneidae</taxon>
        <taxon>Araneus</taxon>
    </lineage>
</organism>
<evidence type="ECO:0000313" key="3">
    <source>
        <dbReference type="EMBL" id="GBM35660.1"/>
    </source>
</evidence>
<protein>
    <submittedName>
        <fullName evidence="2">Uncharacterized protein</fullName>
    </submittedName>
</protein>
<sequence length="97" mass="11223">MGVILPRSECSYNIHITTMTNELHNAEVEYCRDGGRSLSEFYVNGVPALHQKSIHKEKKSSAQTTRFLSADAPKRRYKTENLLIKDLFRRKLTLGRR</sequence>
<evidence type="ECO:0000313" key="1">
    <source>
        <dbReference type="EMBL" id="GBM35641.1"/>
    </source>
</evidence>
<dbReference type="EMBL" id="BGPR01094679">
    <property type="protein sequence ID" value="GBM35667.1"/>
    <property type="molecule type" value="Genomic_DNA"/>
</dbReference>
<reference evidence="2 5" key="1">
    <citation type="journal article" date="2019" name="Sci. Rep.">
        <title>Orb-weaving spider Araneus ventricosus genome elucidates the spidroin gene catalogue.</title>
        <authorList>
            <person name="Kono N."/>
            <person name="Nakamura H."/>
            <person name="Ohtoshi R."/>
            <person name="Moran D.A.P."/>
            <person name="Shinohara A."/>
            <person name="Yoshida Y."/>
            <person name="Fujiwara M."/>
            <person name="Mori M."/>
            <person name="Tomita M."/>
            <person name="Arakawa K."/>
        </authorList>
    </citation>
    <scope>NUCLEOTIDE SEQUENCE [LARGE SCALE GENOMIC DNA]</scope>
</reference>
<dbReference type="Proteomes" id="UP000499080">
    <property type="component" value="Unassembled WGS sequence"/>
</dbReference>
<name>A0A4Y2F2M2_ARAVE</name>